<dbReference type="Proteomes" id="UP000580250">
    <property type="component" value="Unassembled WGS sequence"/>
</dbReference>
<feature type="compositionally biased region" description="Acidic residues" evidence="1">
    <location>
        <begin position="98"/>
        <end position="126"/>
    </location>
</feature>
<comment type="caution">
    <text evidence="2">The sequence shown here is derived from an EMBL/GenBank/DDBJ whole genome shotgun (WGS) entry which is preliminary data.</text>
</comment>
<accession>A0A6V7VVN8</accession>
<protein>
    <submittedName>
        <fullName evidence="2">Uncharacterized protein</fullName>
    </submittedName>
</protein>
<evidence type="ECO:0000313" key="2">
    <source>
        <dbReference type="EMBL" id="CAD2178271.1"/>
    </source>
</evidence>
<organism evidence="2 3">
    <name type="scientific">Meloidogyne enterolobii</name>
    <name type="common">Root-knot nematode worm</name>
    <name type="synonym">Meloidogyne mayaguensis</name>
    <dbReference type="NCBI Taxonomy" id="390850"/>
    <lineage>
        <taxon>Eukaryota</taxon>
        <taxon>Metazoa</taxon>
        <taxon>Ecdysozoa</taxon>
        <taxon>Nematoda</taxon>
        <taxon>Chromadorea</taxon>
        <taxon>Rhabditida</taxon>
        <taxon>Tylenchina</taxon>
        <taxon>Tylenchomorpha</taxon>
        <taxon>Tylenchoidea</taxon>
        <taxon>Meloidogynidae</taxon>
        <taxon>Meloidogyninae</taxon>
        <taxon>Meloidogyne</taxon>
    </lineage>
</organism>
<evidence type="ECO:0000256" key="1">
    <source>
        <dbReference type="SAM" id="MobiDB-lite"/>
    </source>
</evidence>
<gene>
    <name evidence="2" type="ORF">MENT_LOCUS30200</name>
</gene>
<proteinExistence type="predicted"/>
<dbReference type="AlphaFoldDB" id="A0A6V7VVN8"/>
<dbReference type="EMBL" id="CAJEWN010000316">
    <property type="protein sequence ID" value="CAD2178271.1"/>
    <property type="molecule type" value="Genomic_DNA"/>
</dbReference>
<sequence length="184" mass="22622">MQKKTSFKSIIFWFKNLFKGKKKKEEEKNILNKFNKFGCFEFKWLGKLKKNLVGKKKIKLGKKGGGRVKRFVENKKEYFNELIRQKRRDERRKYDSNSSEEEEEEVEVEVEEEEDEGEEEEEEEEENSHQNEADMEVENEYFSEKRIKKKKNKYGNEYQRYETTRRKTYKRNSSEYNKKNGRFK</sequence>
<reference evidence="2 3" key="1">
    <citation type="submission" date="2020-08" db="EMBL/GenBank/DDBJ databases">
        <authorList>
            <person name="Koutsovoulos G."/>
            <person name="Danchin GJ E."/>
        </authorList>
    </citation>
    <scope>NUCLEOTIDE SEQUENCE [LARGE SCALE GENOMIC DNA]</scope>
</reference>
<evidence type="ECO:0000313" key="3">
    <source>
        <dbReference type="Proteomes" id="UP000580250"/>
    </source>
</evidence>
<feature type="region of interest" description="Disordered" evidence="1">
    <location>
        <begin position="87"/>
        <end position="184"/>
    </location>
</feature>
<name>A0A6V7VVN8_MELEN</name>